<protein>
    <submittedName>
        <fullName evidence="2">Uncharacterized protein</fullName>
    </submittedName>
</protein>
<name>A0A0P6W0U8_9BACI</name>
<dbReference type="Proteomes" id="UP000050398">
    <property type="component" value="Unassembled WGS sequence"/>
</dbReference>
<evidence type="ECO:0000256" key="1">
    <source>
        <dbReference type="SAM" id="Coils"/>
    </source>
</evidence>
<sequence length="122" mass="14026">MKVLSYLSYLTSQLHEKREQIVRLRNSHSTLNALQGEFLQHQSSVTAPDLTPTTWQGTLANAFTEIREDMLLSYKDLSHNQMDTAISTIEDKIASLRTEIQSLETSIAYERARIEQEQRKEG</sequence>
<dbReference type="PATRIC" id="fig|218284.4.peg.4171"/>
<evidence type="ECO:0000313" key="3">
    <source>
        <dbReference type="Proteomes" id="UP000050398"/>
    </source>
</evidence>
<dbReference type="eggNOG" id="ENOG503383N">
    <property type="taxonomic scope" value="Bacteria"/>
</dbReference>
<accession>A0A0P6W0U8</accession>
<dbReference type="Pfam" id="PF16888">
    <property type="entry name" value="YwqH-like"/>
    <property type="match status" value="1"/>
</dbReference>
<gene>
    <name evidence="2" type="ORF">AM506_12310</name>
</gene>
<evidence type="ECO:0000313" key="2">
    <source>
        <dbReference type="EMBL" id="KPL59296.1"/>
    </source>
</evidence>
<dbReference type="AlphaFoldDB" id="A0A0P6W0U8"/>
<organism evidence="2 3">
    <name type="scientific">Rossellomorea vietnamensis</name>
    <dbReference type="NCBI Taxonomy" id="218284"/>
    <lineage>
        <taxon>Bacteria</taxon>
        <taxon>Bacillati</taxon>
        <taxon>Bacillota</taxon>
        <taxon>Bacilli</taxon>
        <taxon>Bacillales</taxon>
        <taxon>Bacillaceae</taxon>
        <taxon>Rossellomorea</taxon>
    </lineage>
</organism>
<feature type="coiled-coil region" evidence="1">
    <location>
        <begin position="86"/>
        <end position="120"/>
    </location>
</feature>
<dbReference type="InterPro" id="IPR031681">
    <property type="entry name" value="YwqH-like"/>
</dbReference>
<proteinExistence type="predicted"/>
<keyword evidence="1" id="KW-0175">Coiled coil</keyword>
<reference evidence="2 3" key="1">
    <citation type="submission" date="2015-08" db="EMBL/GenBank/DDBJ databases">
        <title>Draft Genome Sequence of Bacillus vietnamensis UCD-SED5.</title>
        <authorList>
            <person name="Lee R.D."/>
            <person name="Jospin G."/>
            <person name="Lang J.M."/>
            <person name="Coil D.A."/>
            <person name="Eisen J.A."/>
        </authorList>
    </citation>
    <scope>NUCLEOTIDE SEQUENCE [LARGE SCALE GENOMIC DNA]</scope>
    <source>
        <strain evidence="2 3">UCD-SED5</strain>
    </source>
</reference>
<dbReference type="RefSeq" id="WP_268788392.1">
    <property type="nucleotide sequence ID" value="NZ_LIXZ01000008.1"/>
</dbReference>
<dbReference type="EMBL" id="LIXZ01000008">
    <property type="protein sequence ID" value="KPL59296.1"/>
    <property type="molecule type" value="Genomic_DNA"/>
</dbReference>
<comment type="caution">
    <text evidence="2">The sequence shown here is derived from an EMBL/GenBank/DDBJ whole genome shotgun (WGS) entry which is preliminary data.</text>
</comment>